<proteinExistence type="predicted"/>
<evidence type="ECO:0000313" key="1">
    <source>
        <dbReference type="EMBL" id="PAF55081.1"/>
    </source>
</evidence>
<protein>
    <recommendedName>
        <fullName evidence="3">ATP-binding protein</fullName>
    </recommendedName>
</protein>
<dbReference type="Gene3D" id="3.30.565.10">
    <property type="entry name" value="Histidine kinase-like ATPase, C-terminal domain"/>
    <property type="match status" value="1"/>
</dbReference>
<reference evidence="1" key="1">
    <citation type="submission" date="2017-08" db="EMBL/GenBank/DDBJ databases">
        <authorList>
            <person name="Alvarez-Ponce D."/>
            <person name="Weitzman C.L."/>
            <person name="Tillett R.L."/>
            <person name="Sandmeier F.C."/>
            <person name="Tracy C.R."/>
        </authorList>
    </citation>
    <scope>NUCLEOTIDE SEQUENCE [LARGE SCALE GENOMIC DNA]</scope>
    <source>
        <strain evidence="1">PS6</strain>
    </source>
</reference>
<dbReference type="InterPro" id="IPR036890">
    <property type="entry name" value="HATPase_C_sf"/>
</dbReference>
<dbReference type="Proteomes" id="UP000217033">
    <property type="component" value="Unassembled WGS sequence"/>
</dbReference>
<accession>A0ABX4H5B4</accession>
<sequence length="518" mass="59659">MEDKKIDIRPTTGIYATYKHLTYEPWTAIAEFVDNSTQSYFDNRSELRSLPGFGKLIIDIKYDVTDKGEILTIHDNAYGMDLRDFKRAIRIDKPPLNTSGRNEFGMGLKTAACWFGSKWTLESTRLGEKIKYTAVVDVEKLSKTHDDYIDYTTKEVDLSNHYTTLTITNLNKKITGPRTTGKVKGLLASIYRQDLRNKEIIILYNGEELSFEEADIYTTIEDGKQKIWKKDINFEVEHQGKSLPVKGFVAIRQKGSIANAGLVLLRRNRVIIGGSDQGYRPTELFGLSNSKEYQRIFGELHMDKWVVTQAKNNFDWHNDDLEEKFIEKIKPLIKDFIDKAAKAKFSENKKIDITSVTTDIFTEFEKSGSILNWKVVPSSDESVQNYKESLINSRDSLIHQENYEDFYDDLKQYNFQWERNGKKYNLQANYNSNINHWILVKNIEGDSPEVTVNLKHKFFENIDNEEVIRVVLKLALCMVIAELESISLSTNGGGIPASQIRNKMNSLLEESLVKIKKE</sequence>
<name>A0ABX4H5B4_9BACT</name>
<organism evidence="1 2">
    <name type="scientific">Mycoplasmopsis agassizii</name>
    <dbReference type="NCBI Taxonomy" id="33922"/>
    <lineage>
        <taxon>Bacteria</taxon>
        <taxon>Bacillati</taxon>
        <taxon>Mycoplasmatota</taxon>
        <taxon>Mycoplasmoidales</taxon>
        <taxon>Metamycoplasmataceae</taxon>
        <taxon>Mycoplasmopsis</taxon>
    </lineage>
</organism>
<comment type="caution">
    <text evidence="1">The sequence shown here is derived from an EMBL/GenBank/DDBJ whole genome shotgun (WGS) entry which is preliminary data.</text>
</comment>
<dbReference type="EMBL" id="NQMN01000001">
    <property type="protein sequence ID" value="PAF55081.1"/>
    <property type="molecule type" value="Genomic_DNA"/>
</dbReference>
<evidence type="ECO:0000313" key="2">
    <source>
        <dbReference type="Proteomes" id="UP000217033"/>
    </source>
</evidence>
<dbReference type="Pfam" id="PF13589">
    <property type="entry name" value="HATPase_c_3"/>
    <property type="match status" value="1"/>
</dbReference>
<evidence type="ECO:0008006" key="3">
    <source>
        <dbReference type="Google" id="ProtNLM"/>
    </source>
</evidence>
<gene>
    <name evidence="1" type="ORF">CJF60_00110</name>
</gene>
<dbReference type="SUPFAM" id="SSF55874">
    <property type="entry name" value="ATPase domain of HSP90 chaperone/DNA topoisomerase II/histidine kinase"/>
    <property type="match status" value="1"/>
</dbReference>
<keyword evidence="2" id="KW-1185">Reference proteome</keyword>
<dbReference type="RefSeq" id="WP_084232704.1">
    <property type="nucleotide sequence ID" value="NZ_FWXE01000011.1"/>
</dbReference>